<evidence type="ECO:0000256" key="2">
    <source>
        <dbReference type="SAM" id="Phobius"/>
    </source>
</evidence>
<evidence type="ECO:0000256" key="1">
    <source>
        <dbReference type="SAM" id="MobiDB-lite"/>
    </source>
</evidence>
<feature type="region of interest" description="Disordered" evidence="1">
    <location>
        <begin position="130"/>
        <end position="186"/>
    </location>
</feature>
<evidence type="ECO:0000259" key="3">
    <source>
        <dbReference type="PROSITE" id="PS50835"/>
    </source>
</evidence>
<reference evidence="5" key="1">
    <citation type="submission" date="2025-08" db="UniProtKB">
        <authorList>
            <consortium name="RefSeq"/>
        </authorList>
    </citation>
    <scope>IDENTIFICATION</scope>
    <source>
        <tissue evidence="5">Liver</tissue>
    </source>
</reference>
<dbReference type="SUPFAM" id="SSF48726">
    <property type="entry name" value="Immunoglobulin"/>
    <property type="match status" value="1"/>
</dbReference>
<keyword evidence="4" id="KW-1185">Reference proteome</keyword>
<keyword evidence="2" id="KW-0812">Transmembrane</keyword>
<accession>A0A9F5JCN2</accession>
<evidence type="ECO:0000313" key="5">
    <source>
        <dbReference type="RefSeq" id="XP_025032744.1"/>
    </source>
</evidence>
<gene>
    <name evidence="5" type="primary">LOC112542953</name>
</gene>
<organism evidence="4 5">
    <name type="scientific">Python bivittatus</name>
    <name type="common">Burmese python</name>
    <name type="synonym">Python molurus bivittatus</name>
    <dbReference type="NCBI Taxonomy" id="176946"/>
    <lineage>
        <taxon>Eukaryota</taxon>
        <taxon>Metazoa</taxon>
        <taxon>Chordata</taxon>
        <taxon>Craniata</taxon>
        <taxon>Vertebrata</taxon>
        <taxon>Euteleostomi</taxon>
        <taxon>Lepidosauria</taxon>
        <taxon>Squamata</taxon>
        <taxon>Bifurcata</taxon>
        <taxon>Unidentata</taxon>
        <taxon>Episquamata</taxon>
        <taxon>Toxicofera</taxon>
        <taxon>Serpentes</taxon>
        <taxon>Henophidia</taxon>
        <taxon>Pythonidae</taxon>
        <taxon>Python</taxon>
    </lineage>
</organism>
<keyword evidence="2" id="KW-0472">Membrane</keyword>
<protein>
    <submittedName>
        <fullName evidence="5">Uncharacterized protein LOC112542953</fullName>
    </submittedName>
</protein>
<dbReference type="RefSeq" id="XP_025032744.1">
    <property type="nucleotide sequence ID" value="XM_025176976.1"/>
</dbReference>
<dbReference type="PROSITE" id="PS50835">
    <property type="entry name" value="IG_LIKE"/>
    <property type="match status" value="1"/>
</dbReference>
<dbReference type="Proteomes" id="UP000695026">
    <property type="component" value="Unplaced"/>
</dbReference>
<keyword evidence="2" id="KW-1133">Transmembrane helix</keyword>
<feature type="compositionally biased region" description="Basic and acidic residues" evidence="1">
    <location>
        <begin position="130"/>
        <end position="140"/>
    </location>
</feature>
<feature type="transmembrane region" description="Helical" evidence="2">
    <location>
        <begin position="103"/>
        <end position="122"/>
    </location>
</feature>
<dbReference type="OrthoDB" id="9050364at2759"/>
<dbReference type="InterPro" id="IPR036179">
    <property type="entry name" value="Ig-like_dom_sf"/>
</dbReference>
<dbReference type="InterPro" id="IPR013783">
    <property type="entry name" value="Ig-like_fold"/>
</dbReference>
<evidence type="ECO:0000313" key="4">
    <source>
        <dbReference type="Proteomes" id="UP000695026"/>
    </source>
</evidence>
<dbReference type="OMA" id="CHYEERR"/>
<feature type="domain" description="Ig-like" evidence="3">
    <location>
        <begin position="1"/>
        <end position="91"/>
    </location>
</feature>
<proteinExistence type="predicted"/>
<sequence length="211" mass="23796">MKEGECLLLFCLAEGGLVENRFHFYMDGAEITSSHEWLLEGSGKPTNPLQNASLSILHAKPNHSGEFACSYEEKRGRRWITSSWSQGVNVTVCSQDFDTMWKYIWLVVPFIILLAAFAFYCWKNKNKSEAEESKGERDDLGMMDPQTARAAAPSLAKDSEVTYSVIQVSSTQPAPGPTRKDRLPPKEEEMVLYSDVLFQPIKGRARKHTVD</sequence>
<dbReference type="InterPro" id="IPR007110">
    <property type="entry name" value="Ig-like_dom"/>
</dbReference>
<dbReference type="KEGG" id="pbi:112542953"/>
<dbReference type="Gene3D" id="2.60.40.10">
    <property type="entry name" value="Immunoglobulins"/>
    <property type="match status" value="1"/>
</dbReference>
<feature type="compositionally biased region" description="Polar residues" evidence="1">
    <location>
        <begin position="161"/>
        <end position="173"/>
    </location>
</feature>
<name>A0A9F5JCN2_PYTBI</name>
<dbReference type="AlphaFoldDB" id="A0A9F5JCN2"/>
<dbReference type="GeneID" id="112542953"/>